<name>A0AAE9JT84_CAEBR</name>
<accession>A0AAE9JT84</accession>
<dbReference type="Proteomes" id="UP000829354">
    <property type="component" value="Chromosome X"/>
</dbReference>
<keyword evidence="2" id="KW-1185">Reference proteome</keyword>
<gene>
    <name evidence="1" type="ORF">L5515_018717</name>
</gene>
<dbReference type="AlphaFoldDB" id="A0AAE9JT84"/>
<evidence type="ECO:0000313" key="1">
    <source>
        <dbReference type="EMBL" id="UMM43113.1"/>
    </source>
</evidence>
<organism evidence="1 2">
    <name type="scientific">Caenorhabditis briggsae</name>
    <dbReference type="NCBI Taxonomy" id="6238"/>
    <lineage>
        <taxon>Eukaryota</taxon>
        <taxon>Metazoa</taxon>
        <taxon>Ecdysozoa</taxon>
        <taxon>Nematoda</taxon>
        <taxon>Chromadorea</taxon>
        <taxon>Rhabditida</taxon>
        <taxon>Rhabditina</taxon>
        <taxon>Rhabditomorpha</taxon>
        <taxon>Rhabditoidea</taxon>
        <taxon>Rhabditidae</taxon>
        <taxon>Peloderinae</taxon>
        <taxon>Caenorhabditis</taxon>
    </lineage>
</organism>
<reference evidence="1 2" key="1">
    <citation type="submission" date="2022-04" db="EMBL/GenBank/DDBJ databases">
        <title>Chromosome-level reference genomes for two strains of Caenorhabditis briggsae: an improved platform for comparative genomics.</title>
        <authorList>
            <person name="Stevens L."/>
            <person name="Andersen E."/>
        </authorList>
    </citation>
    <scope>NUCLEOTIDE SEQUENCE [LARGE SCALE GENOMIC DNA]</scope>
    <source>
        <strain evidence="1">VX34</strain>
        <tissue evidence="1">Whole-organism</tissue>
    </source>
</reference>
<proteinExistence type="predicted"/>
<evidence type="ECO:0000313" key="2">
    <source>
        <dbReference type="Proteomes" id="UP000829354"/>
    </source>
</evidence>
<protein>
    <submittedName>
        <fullName evidence="1">Uncharacterized protein</fullName>
    </submittedName>
</protein>
<sequence length="219" mass="25282">MENFALMMMLPHFQYPAVQLNNEQTRQINRWIRHTAPNNADVIRHLVPFLLPFCNYSMNSVKNYLERGLGMTFRRNQQPTQPVRLTEDSCSDTARMNMVQPADLIRKLLNPISEMLSFIDFMEHGLNVNPKVLYELKLMTEVSKVTQNVSRCFGHEVQCKMSKLVAFALAAADFVESKVYGDAFSCFRDSNIIEFNKSCVEIDNLNNDFRTMPPVNCTI</sequence>
<dbReference type="EMBL" id="CP092625">
    <property type="protein sequence ID" value="UMM43113.1"/>
    <property type="molecule type" value="Genomic_DNA"/>
</dbReference>